<accession>A0A1Q8YCT0</accession>
<dbReference type="PANTHER" id="PTHR30151">
    <property type="entry name" value="ALKANE SULFONATE ABC TRANSPORTER-RELATED, MEMBRANE SUBUNIT"/>
    <property type="match status" value="1"/>
</dbReference>
<dbReference type="Proteomes" id="UP000185911">
    <property type="component" value="Unassembled WGS sequence"/>
</dbReference>
<feature type="transmembrane region" description="Helical" evidence="7">
    <location>
        <begin position="79"/>
        <end position="99"/>
    </location>
</feature>
<feature type="transmembrane region" description="Helical" evidence="7">
    <location>
        <begin position="232"/>
        <end position="253"/>
    </location>
</feature>
<keyword evidence="5 7" id="KW-1133">Transmembrane helix</keyword>
<comment type="subcellular location">
    <subcellularLocation>
        <location evidence="1 7">Cell membrane</location>
        <topology evidence="1 7">Multi-pass membrane protein</topology>
    </subcellularLocation>
</comment>
<dbReference type="Gene3D" id="1.10.3720.10">
    <property type="entry name" value="MetI-like"/>
    <property type="match status" value="1"/>
</dbReference>
<evidence type="ECO:0000256" key="6">
    <source>
        <dbReference type="ARBA" id="ARBA00023136"/>
    </source>
</evidence>
<dbReference type="EMBL" id="MSYM01000015">
    <property type="protein sequence ID" value="OLP05630.1"/>
    <property type="molecule type" value="Genomic_DNA"/>
</dbReference>
<dbReference type="PANTHER" id="PTHR30151:SF0">
    <property type="entry name" value="ABC TRANSPORTER PERMEASE PROTEIN MJ0413-RELATED"/>
    <property type="match status" value="1"/>
</dbReference>
<dbReference type="InterPro" id="IPR000515">
    <property type="entry name" value="MetI-like"/>
</dbReference>
<dbReference type="PROSITE" id="PS50928">
    <property type="entry name" value="ABC_TM1"/>
    <property type="match status" value="1"/>
</dbReference>
<evidence type="ECO:0000313" key="9">
    <source>
        <dbReference type="EMBL" id="OLP05630.1"/>
    </source>
</evidence>
<name>A0A1Q8YCT0_9BURK</name>
<organism evidence="9 10">
    <name type="scientific">Rhodoferax antarcticus ANT.BR</name>
    <dbReference type="NCBI Taxonomy" id="1111071"/>
    <lineage>
        <taxon>Bacteria</taxon>
        <taxon>Pseudomonadati</taxon>
        <taxon>Pseudomonadota</taxon>
        <taxon>Betaproteobacteria</taxon>
        <taxon>Burkholderiales</taxon>
        <taxon>Comamonadaceae</taxon>
        <taxon>Rhodoferax</taxon>
    </lineage>
</organism>
<reference evidence="9 10" key="1">
    <citation type="submission" date="2017-01" db="EMBL/GenBank/DDBJ databases">
        <title>Genome sequence of Rhodoferax antarcticus ANT.BR, a psychrophilic purple nonsulfur bacterium from an Antarctic microbial mat.</title>
        <authorList>
            <person name="Baker J."/>
            <person name="Riester C."/>
            <person name="Skinner B."/>
            <person name="Newell A."/>
            <person name="Swingley W."/>
            <person name="Madigan M."/>
            <person name="Jung D."/>
            <person name="Asao M."/>
            <person name="Chen M."/>
            <person name="Loughlin P."/>
            <person name="Pan H."/>
            <person name="Lin S."/>
            <person name="Li N."/>
            <person name="Shaw J."/>
            <person name="Prado M."/>
            <person name="Sherman C."/>
            <person name="Li X."/>
            <person name="Tang J."/>
            <person name="Blankenship R."/>
            <person name="Zhao T."/>
            <person name="Touchman J."/>
            <person name="Sattley M."/>
        </authorList>
    </citation>
    <scope>NUCLEOTIDE SEQUENCE [LARGE SCALE GENOMIC DNA]</scope>
    <source>
        <strain evidence="9 10">ANT.BR</strain>
    </source>
</reference>
<dbReference type="CDD" id="cd06261">
    <property type="entry name" value="TM_PBP2"/>
    <property type="match status" value="1"/>
</dbReference>
<feature type="transmembrane region" description="Helical" evidence="7">
    <location>
        <begin position="138"/>
        <end position="156"/>
    </location>
</feature>
<dbReference type="GO" id="GO:0005886">
    <property type="term" value="C:plasma membrane"/>
    <property type="evidence" value="ECO:0007669"/>
    <property type="project" value="UniProtKB-SubCell"/>
</dbReference>
<keyword evidence="6 7" id="KW-0472">Membrane</keyword>
<evidence type="ECO:0000256" key="4">
    <source>
        <dbReference type="ARBA" id="ARBA00022692"/>
    </source>
</evidence>
<dbReference type="SUPFAM" id="SSF161098">
    <property type="entry name" value="MetI-like"/>
    <property type="match status" value="1"/>
</dbReference>
<keyword evidence="4 7" id="KW-0812">Transmembrane</keyword>
<dbReference type="AlphaFoldDB" id="A0A1Q8YCT0"/>
<feature type="transmembrane region" description="Helical" evidence="7">
    <location>
        <begin position="187"/>
        <end position="212"/>
    </location>
</feature>
<gene>
    <name evidence="9" type="ORF">BLL52_3082</name>
</gene>
<proteinExistence type="inferred from homology"/>
<comment type="caution">
    <text evidence="9">The sequence shown here is derived from an EMBL/GenBank/DDBJ whole genome shotgun (WGS) entry which is preliminary data.</text>
</comment>
<evidence type="ECO:0000256" key="2">
    <source>
        <dbReference type="ARBA" id="ARBA00022448"/>
    </source>
</evidence>
<evidence type="ECO:0000259" key="8">
    <source>
        <dbReference type="PROSITE" id="PS50928"/>
    </source>
</evidence>
<keyword evidence="3" id="KW-1003">Cell membrane</keyword>
<dbReference type="STRING" id="81479.RA876_09490"/>
<sequence>MTLTLRQRTGNWLAATGHYLWSGWGSLASLGIFFALWELTAQNLGSLILPTPIEAVTALRGLFASGAAWPEIAITARRALTGFGLSVGIGSLLGLAAGVSMTASMMARPIITILVGMPPIAWLILALLWFGAGDGTPVFTVFIACFPIIFVGAMQGTRTLDGQLKEVARVFGLSTWMKLTDVYLPHVVSYLFPAWISALGMSWKIVVMAELLATEDGIGAALAVSRSHLDTAASMAWIVALVGTLLAIEYLLLEPIKRGVESWREFASSNN</sequence>
<feature type="domain" description="ABC transmembrane type-1" evidence="8">
    <location>
        <begin position="72"/>
        <end position="254"/>
    </location>
</feature>
<keyword evidence="2 7" id="KW-0813">Transport</keyword>
<feature type="transmembrane region" description="Helical" evidence="7">
    <location>
        <begin position="111"/>
        <end position="132"/>
    </location>
</feature>
<evidence type="ECO:0000256" key="7">
    <source>
        <dbReference type="RuleBase" id="RU363032"/>
    </source>
</evidence>
<evidence type="ECO:0000256" key="5">
    <source>
        <dbReference type="ARBA" id="ARBA00022989"/>
    </source>
</evidence>
<protein>
    <submittedName>
        <fullName evidence="9">Binding--dependent transport system inner membrane component family protein</fullName>
    </submittedName>
</protein>
<dbReference type="Pfam" id="PF00528">
    <property type="entry name" value="BPD_transp_1"/>
    <property type="match status" value="1"/>
</dbReference>
<comment type="similarity">
    <text evidence="7">Belongs to the binding-protein-dependent transport system permease family.</text>
</comment>
<dbReference type="GO" id="GO:0055085">
    <property type="term" value="P:transmembrane transport"/>
    <property type="evidence" value="ECO:0007669"/>
    <property type="project" value="InterPro"/>
</dbReference>
<keyword evidence="10" id="KW-1185">Reference proteome</keyword>
<evidence type="ECO:0000313" key="10">
    <source>
        <dbReference type="Proteomes" id="UP000185911"/>
    </source>
</evidence>
<dbReference type="RefSeq" id="WP_075587313.1">
    <property type="nucleotide sequence ID" value="NZ_MSYM01000015.1"/>
</dbReference>
<dbReference type="InterPro" id="IPR035906">
    <property type="entry name" value="MetI-like_sf"/>
</dbReference>
<evidence type="ECO:0000256" key="3">
    <source>
        <dbReference type="ARBA" id="ARBA00022475"/>
    </source>
</evidence>
<feature type="transmembrane region" description="Helical" evidence="7">
    <location>
        <begin position="12"/>
        <end position="37"/>
    </location>
</feature>
<evidence type="ECO:0000256" key="1">
    <source>
        <dbReference type="ARBA" id="ARBA00004651"/>
    </source>
</evidence>